<reference evidence="2 3" key="1">
    <citation type="submission" date="2018-09" db="EMBL/GenBank/DDBJ databases">
        <title>Genomic investigation of the strawberry pathogen Phytophthora fragariae indicates pathogenicity is determined by transcriptional variation in three key races.</title>
        <authorList>
            <person name="Adams T.M."/>
            <person name="Armitage A.D."/>
            <person name="Sobczyk M.K."/>
            <person name="Bates H.J."/>
            <person name="Dunwell J.M."/>
            <person name="Nellist C.F."/>
            <person name="Harrison R.J."/>
        </authorList>
    </citation>
    <scope>NUCLEOTIDE SEQUENCE [LARGE SCALE GENOMIC DNA]</scope>
    <source>
        <strain evidence="2 3">NOV-77</strain>
    </source>
</reference>
<sequence>MRARSNSRVMSRKTERLWEQRRLAWRLQQQQERQNAVDEQWRVRRQGDGRVQTWWSYDDERGATQPDNTSWSSRCRAPYLQEPDERRREPSVGSPSDNTTNYCRMDGSWKTRGLEKSCNSGAGSLDPTAADGDGRQWRWAARRHSS</sequence>
<evidence type="ECO:0000313" key="3">
    <source>
        <dbReference type="Proteomes" id="UP000486351"/>
    </source>
</evidence>
<gene>
    <name evidence="2" type="ORF">PF008_g1962</name>
</gene>
<evidence type="ECO:0000256" key="1">
    <source>
        <dbReference type="SAM" id="MobiDB-lite"/>
    </source>
</evidence>
<name>A0A6G0SIS1_9STRA</name>
<feature type="region of interest" description="Disordered" evidence="1">
    <location>
        <begin position="56"/>
        <end position="146"/>
    </location>
</feature>
<dbReference type="AlphaFoldDB" id="A0A6G0SIS1"/>
<proteinExistence type="predicted"/>
<dbReference type="Proteomes" id="UP000486351">
    <property type="component" value="Unassembled WGS sequence"/>
</dbReference>
<organism evidence="2 3">
    <name type="scientific">Phytophthora fragariae</name>
    <dbReference type="NCBI Taxonomy" id="53985"/>
    <lineage>
        <taxon>Eukaryota</taxon>
        <taxon>Sar</taxon>
        <taxon>Stramenopiles</taxon>
        <taxon>Oomycota</taxon>
        <taxon>Peronosporomycetes</taxon>
        <taxon>Peronosporales</taxon>
        <taxon>Peronosporaceae</taxon>
        <taxon>Phytophthora</taxon>
    </lineage>
</organism>
<feature type="compositionally biased region" description="Polar residues" evidence="1">
    <location>
        <begin position="93"/>
        <end position="102"/>
    </location>
</feature>
<comment type="caution">
    <text evidence="2">The sequence shown here is derived from an EMBL/GenBank/DDBJ whole genome shotgun (WGS) entry which is preliminary data.</text>
</comment>
<protein>
    <submittedName>
        <fullName evidence="2">Uncharacterized protein</fullName>
    </submittedName>
</protein>
<accession>A0A6G0SIS1</accession>
<dbReference type="EMBL" id="QXFY01000052">
    <property type="protein sequence ID" value="KAE9360042.1"/>
    <property type="molecule type" value="Genomic_DNA"/>
</dbReference>
<evidence type="ECO:0000313" key="2">
    <source>
        <dbReference type="EMBL" id="KAE9360042.1"/>
    </source>
</evidence>